<feature type="region of interest" description="Disordered" evidence="1">
    <location>
        <begin position="859"/>
        <end position="938"/>
    </location>
</feature>
<feature type="compositionally biased region" description="Low complexity" evidence="1">
    <location>
        <begin position="153"/>
        <end position="167"/>
    </location>
</feature>
<feature type="region of interest" description="Disordered" evidence="1">
    <location>
        <begin position="616"/>
        <end position="678"/>
    </location>
</feature>
<sequence>MGLLSFLTRKSHDKVGNGKANGLLRSRKYSSTTAGALPILGTLPVTGNGPNVLEALTRPRPDLHLTQTQLSLDGGRVAPSPVVSQFREESVERPNTAPNKANISSAWPLSGNKLRSTPRGAPPVSFRIQKAAVATNDGRPVSQGTRETATGFSPSLSGPLRSSSMHSDNGGRGFKDILDAQSEIKPADFKMRVKAAGARDYGEDVAERNMGENGFNLEAPQVQAFYAQSAAASRLRRQDNVQSQSDLRSTWYRTGLRTKSLNSSTQYPLLSRTAAQFSHIRGLLPPEGTPYFAQSSMSPSDNTTVKRRQSVTSYLPDDALSNRERTYSMDRFLSLHPLAKSTNNILQPVPVPELEGMARHRKTPCPSTVGPIVRNFPLASTQQRADPKLISRDSVVLAKHRTKSCLTDYVLDDDDDDDNVRPHTSHHSMSGERSFSLGYRGSVVLPPRKRHSLHTLHPSSVASRETTLSLAYAPVDQPPRPKSSRHREQDKMVLTGSTTTLALTEDAAVSPTVITGSVPSLYPGVTAATTPFTIPSVGGGIIKTQQKQLSVTSIQTTNLDGISEYSPVRGGGTRSLRAWSASSATATASDTSSNPFQRPHSRHTVNTSVNLSNAASASSLKPVSSSPPSSPLNSPTAATAVSPRTPKSSQFNIDDYVSSDDDSLMAPTRNRAGEDEEDLLFRDTGYGLDGSQLPGLFDSLTSASRQQQSSLLARPRSSPLFSSPIGARSMVYAGESFGRAAGRRFVLDTAADDDSDSSGPGGGDDADSLFSGSSSVRTRSLHQLQRSPRRATKTLSAIHHSNHGHAAALRRPRSTNSGYQLCYSAAGGRAPPADEVIEEEREGKVDVAAAVRLRKEVKAQKRAAKGKQQQQQPEKQFVVPKRRERSASAAASSSKQVSKVISSDDGATGGLGLHVGGEEDADADVEEGNHADVACLSY</sequence>
<feature type="compositionally biased region" description="Low complexity" evidence="1">
    <location>
        <begin position="584"/>
        <end position="593"/>
    </location>
</feature>
<evidence type="ECO:0000313" key="3">
    <source>
        <dbReference type="Proteomes" id="UP001283341"/>
    </source>
</evidence>
<dbReference type="Proteomes" id="UP001283341">
    <property type="component" value="Unassembled WGS sequence"/>
</dbReference>
<evidence type="ECO:0000313" key="2">
    <source>
        <dbReference type="EMBL" id="KAK3318444.1"/>
    </source>
</evidence>
<feature type="compositionally biased region" description="Polar residues" evidence="1">
    <location>
        <begin position="96"/>
        <end position="107"/>
    </location>
</feature>
<comment type="caution">
    <text evidence="2">The sequence shown here is derived from an EMBL/GenBank/DDBJ whole genome shotgun (WGS) entry which is preliminary data.</text>
</comment>
<feature type="region of interest" description="Disordered" evidence="1">
    <location>
        <begin position="89"/>
        <end position="122"/>
    </location>
</feature>
<feature type="compositionally biased region" description="Low complexity" evidence="1">
    <location>
        <begin position="866"/>
        <end position="876"/>
    </location>
</feature>
<protein>
    <submittedName>
        <fullName evidence="2">Uncharacterized protein</fullName>
    </submittedName>
</protein>
<evidence type="ECO:0000256" key="1">
    <source>
        <dbReference type="SAM" id="MobiDB-lite"/>
    </source>
</evidence>
<feature type="region of interest" description="Disordered" evidence="1">
    <location>
        <begin position="584"/>
        <end position="603"/>
    </location>
</feature>
<feature type="compositionally biased region" description="Polar residues" evidence="1">
    <location>
        <begin position="770"/>
        <end position="786"/>
    </location>
</feature>
<feature type="region of interest" description="Disordered" evidence="1">
    <location>
        <begin position="134"/>
        <end position="174"/>
    </location>
</feature>
<reference evidence="2" key="1">
    <citation type="journal article" date="2023" name="Mol. Phylogenet. Evol.">
        <title>Genome-scale phylogeny and comparative genomics of the fungal order Sordariales.</title>
        <authorList>
            <person name="Hensen N."/>
            <person name="Bonometti L."/>
            <person name="Westerberg I."/>
            <person name="Brannstrom I.O."/>
            <person name="Guillou S."/>
            <person name="Cros-Aarteil S."/>
            <person name="Calhoun S."/>
            <person name="Haridas S."/>
            <person name="Kuo A."/>
            <person name="Mondo S."/>
            <person name="Pangilinan J."/>
            <person name="Riley R."/>
            <person name="LaButti K."/>
            <person name="Andreopoulos B."/>
            <person name="Lipzen A."/>
            <person name="Chen C."/>
            <person name="Yan M."/>
            <person name="Daum C."/>
            <person name="Ng V."/>
            <person name="Clum A."/>
            <person name="Steindorff A."/>
            <person name="Ohm R.A."/>
            <person name="Martin F."/>
            <person name="Silar P."/>
            <person name="Natvig D.O."/>
            <person name="Lalanne C."/>
            <person name="Gautier V."/>
            <person name="Ament-Velasquez S.L."/>
            <person name="Kruys A."/>
            <person name="Hutchinson M.I."/>
            <person name="Powell A.J."/>
            <person name="Barry K."/>
            <person name="Miller A.N."/>
            <person name="Grigoriev I.V."/>
            <person name="Debuchy R."/>
            <person name="Gladieux P."/>
            <person name="Hiltunen Thoren M."/>
            <person name="Johannesson H."/>
        </authorList>
    </citation>
    <scope>NUCLEOTIDE SEQUENCE</scope>
    <source>
        <strain evidence="2">CBS 118394</strain>
    </source>
</reference>
<feature type="region of interest" description="Disordered" evidence="1">
    <location>
        <begin position="751"/>
        <end position="792"/>
    </location>
</feature>
<feature type="compositionally biased region" description="Low complexity" evidence="1">
    <location>
        <begin position="887"/>
        <end position="903"/>
    </location>
</feature>
<dbReference type="EMBL" id="JAUEDM010000004">
    <property type="protein sequence ID" value="KAK3318444.1"/>
    <property type="molecule type" value="Genomic_DNA"/>
</dbReference>
<gene>
    <name evidence="2" type="ORF">B0H66DRAFT_237956</name>
</gene>
<feature type="region of interest" description="Disordered" evidence="1">
    <location>
        <begin position="409"/>
        <end position="433"/>
    </location>
</feature>
<organism evidence="2 3">
    <name type="scientific">Apodospora peruviana</name>
    <dbReference type="NCBI Taxonomy" id="516989"/>
    <lineage>
        <taxon>Eukaryota</taxon>
        <taxon>Fungi</taxon>
        <taxon>Dikarya</taxon>
        <taxon>Ascomycota</taxon>
        <taxon>Pezizomycotina</taxon>
        <taxon>Sordariomycetes</taxon>
        <taxon>Sordariomycetidae</taxon>
        <taxon>Sordariales</taxon>
        <taxon>Lasiosphaeriaceae</taxon>
        <taxon>Apodospora</taxon>
    </lineage>
</organism>
<feature type="compositionally biased region" description="Low complexity" evidence="1">
    <location>
        <begin position="616"/>
        <end position="640"/>
    </location>
</feature>
<accession>A0AAE0I4H5</accession>
<name>A0AAE0I4H5_9PEZI</name>
<feature type="region of interest" description="Disordered" evidence="1">
    <location>
        <begin position="471"/>
        <end position="492"/>
    </location>
</feature>
<proteinExistence type="predicted"/>
<dbReference type="AlphaFoldDB" id="A0AAE0I4H5"/>
<feature type="compositionally biased region" description="Polar residues" evidence="1">
    <location>
        <begin position="142"/>
        <end position="152"/>
    </location>
</feature>
<keyword evidence="3" id="KW-1185">Reference proteome</keyword>
<reference evidence="2" key="2">
    <citation type="submission" date="2023-06" db="EMBL/GenBank/DDBJ databases">
        <authorList>
            <consortium name="Lawrence Berkeley National Laboratory"/>
            <person name="Haridas S."/>
            <person name="Hensen N."/>
            <person name="Bonometti L."/>
            <person name="Westerberg I."/>
            <person name="Brannstrom I.O."/>
            <person name="Guillou S."/>
            <person name="Cros-Aarteil S."/>
            <person name="Calhoun S."/>
            <person name="Kuo A."/>
            <person name="Mondo S."/>
            <person name="Pangilinan J."/>
            <person name="Riley R."/>
            <person name="Labutti K."/>
            <person name="Andreopoulos B."/>
            <person name="Lipzen A."/>
            <person name="Chen C."/>
            <person name="Yanf M."/>
            <person name="Daum C."/>
            <person name="Ng V."/>
            <person name="Clum A."/>
            <person name="Steindorff A."/>
            <person name="Ohm R."/>
            <person name="Martin F."/>
            <person name="Silar P."/>
            <person name="Natvig D."/>
            <person name="Lalanne C."/>
            <person name="Gautier V."/>
            <person name="Ament-Velasquez S.L."/>
            <person name="Kruys A."/>
            <person name="Hutchinson M.I."/>
            <person name="Powell A.J."/>
            <person name="Barry K."/>
            <person name="Miller A.N."/>
            <person name="Grigoriev I.V."/>
            <person name="Debuchy R."/>
            <person name="Gladieux P."/>
            <person name="Thoren M.H."/>
            <person name="Johannesson H."/>
        </authorList>
    </citation>
    <scope>NUCLEOTIDE SEQUENCE</scope>
    <source>
        <strain evidence="2">CBS 118394</strain>
    </source>
</reference>